<evidence type="ECO:0000256" key="2">
    <source>
        <dbReference type="ARBA" id="ARBA00022692"/>
    </source>
</evidence>
<dbReference type="EMBL" id="JXJN01012813">
    <property type="status" value="NOT_ANNOTATED_CDS"/>
    <property type="molecule type" value="Genomic_DNA"/>
</dbReference>
<reference evidence="7" key="1">
    <citation type="submission" date="2015-01" db="EMBL/GenBank/DDBJ databases">
        <authorList>
            <person name="Aksoy S."/>
            <person name="Warren W."/>
            <person name="Wilson R.K."/>
        </authorList>
    </citation>
    <scope>NUCLEOTIDE SEQUENCE [LARGE SCALE GENOMIC DNA]</scope>
    <source>
        <strain evidence="7">IAEA</strain>
    </source>
</reference>
<evidence type="ECO:0000256" key="1">
    <source>
        <dbReference type="ARBA" id="ARBA00004141"/>
    </source>
</evidence>
<dbReference type="Pfam" id="PF00005">
    <property type="entry name" value="ABC_tran"/>
    <property type="match status" value="1"/>
</dbReference>
<dbReference type="GO" id="GO:0016887">
    <property type="term" value="F:ATP hydrolysis activity"/>
    <property type="evidence" value="ECO:0007669"/>
    <property type="project" value="InterPro"/>
</dbReference>
<dbReference type="VEuPathDB" id="VectorBase:GPPI027212"/>
<dbReference type="GO" id="GO:0015421">
    <property type="term" value="F:ABC-type oligopeptide transporter activity"/>
    <property type="evidence" value="ECO:0007669"/>
    <property type="project" value="TreeGrafter"/>
</dbReference>
<keyword evidence="4" id="KW-0472">Membrane</keyword>
<comment type="subcellular location">
    <subcellularLocation>
        <location evidence="1">Membrane</location>
        <topology evidence="1">Multi-pass membrane protein</topology>
    </subcellularLocation>
</comment>
<dbReference type="InterPro" id="IPR039421">
    <property type="entry name" value="Type_1_exporter"/>
</dbReference>
<dbReference type="GO" id="GO:0006811">
    <property type="term" value="P:monoatomic ion transport"/>
    <property type="evidence" value="ECO:0007669"/>
    <property type="project" value="UniProtKB-KW"/>
</dbReference>
<keyword evidence="2" id="KW-0812">Transmembrane</keyword>
<organism evidence="6 7">
    <name type="scientific">Glossina palpalis gambiensis</name>
    <dbReference type="NCBI Taxonomy" id="67801"/>
    <lineage>
        <taxon>Eukaryota</taxon>
        <taxon>Metazoa</taxon>
        <taxon>Ecdysozoa</taxon>
        <taxon>Arthropoda</taxon>
        <taxon>Hexapoda</taxon>
        <taxon>Insecta</taxon>
        <taxon>Pterygota</taxon>
        <taxon>Neoptera</taxon>
        <taxon>Endopterygota</taxon>
        <taxon>Diptera</taxon>
        <taxon>Brachycera</taxon>
        <taxon>Muscomorpha</taxon>
        <taxon>Hippoboscoidea</taxon>
        <taxon>Glossinidae</taxon>
        <taxon>Glossina</taxon>
    </lineage>
</organism>
<dbReference type="SUPFAM" id="SSF52540">
    <property type="entry name" value="P-loop containing nucleoside triphosphate hydrolases"/>
    <property type="match status" value="1"/>
</dbReference>
<evidence type="ECO:0000256" key="4">
    <source>
        <dbReference type="ARBA" id="ARBA00023136"/>
    </source>
</evidence>
<dbReference type="STRING" id="67801.A0A1B0BE94"/>
<dbReference type="GO" id="GO:0090374">
    <property type="term" value="P:oligopeptide export from mitochondrion"/>
    <property type="evidence" value="ECO:0007669"/>
    <property type="project" value="TreeGrafter"/>
</dbReference>
<dbReference type="InterPro" id="IPR003439">
    <property type="entry name" value="ABC_transporter-like_ATP-bd"/>
</dbReference>
<evidence type="ECO:0000256" key="3">
    <source>
        <dbReference type="ARBA" id="ARBA00022989"/>
    </source>
</evidence>
<dbReference type="AlphaFoldDB" id="A0A1B0BE94"/>
<feature type="domain" description="ABC transporter" evidence="5">
    <location>
        <begin position="86"/>
        <end position="327"/>
    </location>
</feature>
<dbReference type="Proteomes" id="UP000092460">
    <property type="component" value="Unassembled WGS sequence"/>
</dbReference>
<dbReference type="PANTHER" id="PTHR43394">
    <property type="entry name" value="ATP-DEPENDENT PERMEASE MDL1, MITOCHONDRIAL"/>
    <property type="match status" value="1"/>
</dbReference>
<evidence type="ECO:0000313" key="7">
    <source>
        <dbReference type="Proteomes" id="UP000092460"/>
    </source>
</evidence>
<keyword evidence="3" id="KW-1133">Transmembrane helix</keyword>
<keyword evidence="7" id="KW-1185">Reference proteome</keyword>
<evidence type="ECO:0000313" key="6">
    <source>
        <dbReference type="EnsemblMetazoa" id="GPPI027212-PA"/>
    </source>
</evidence>
<dbReference type="PANTHER" id="PTHR43394:SF1">
    <property type="entry name" value="ATP-BINDING CASSETTE SUB-FAMILY B MEMBER 10, MITOCHONDRIAL"/>
    <property type="match status" value="1"/>
</dbReference>
<dbReference type="EnsemblMetazoa" id="GPPI027212-RA">
    <property type="protein sequence ID" value="GPPI027212-PA"/>
    <property type="gene ID" value="GPPI027212"/>
</dbReference>
<dbReference type="GO" id="GO:0005524">
    <property type="term" value="F:ATP binding"/>
    <property type="evidence" value="ECO:0007669"/>
    <property type="project" value="InterPro"/>
</dbReference>
<reference evidence="6" key="2">
    <citation type="submission" date="2020-05" db="UniProtKB">
        <authorList>
            <consortium name="EnsemblMetazoa"/>
        </authorList>
    </citation>
    <scope>IDENTIFICATION</scope>
    <source>
        <strain evidence="6">IAEA</strain>
    </source>
</reference>
<protein>
    <recommendedName>
        <fullName evidence="5">ABC transporter domain-containing protein</fullName>
    </recommendedName>
</protein>
<accession>A0A1B0BE94</accession>
<proteinExistence type="predicted"/>
<dbReference type="GO" id="GO:0005743">
    <property type="term" value="C:mitochondrial inner membrane"/>
    <property type="evidence" value="ECO:0007669"/>
    <property type="project" value="TreeGrafter"/>
</dbReference>
<dbReference type="SUPFAM" id="SSF90123">
    <property type="entry name" value="ABC transporter transmembrane region"/>
    <property type="match status" value="1"/>
</dbReference>
<dbReference type="PROSITE" id="PS50893">
    <property type="entry name" value="ABC_TRANSPORTER_2"/>
    <property type="match status" value="1"/>
</dbReference>
<dbReference type="Gene3D" id="3.40.50.300">
    <property type="entry name" value="P-loop containing nucleotide triphosphate hydrolases"/>
    <property type="match status" value="1"/>
</dbReference>
<name>A0A1B0BE94_9MUSC</name>
<evidence type="ECO:0000259" key="5">
    <source>
        <dbReference type="PROSITE" id="PS50893"/>
    </source>
</evidence>
<dbReference type="InterPro" id="IPR027417">
    <property type="entry name" value="P-loop_NTPase"/>
</dbReference>
<dbReference type="InterPro" id="IPR036640">
    <property type="entry name" value="ABC1_TM_sf"/>
</dbReference>
<sequence>MRIPSLLGDVINVLANYANTYVEHPISNSFFKDIAKPASNLLSLYLTQSVVSVNKWLLICVKISSILQGLTNFFLNGLVLSTFFLMSTENMSPGALMAFLVAAQGVQRSLNQGLILLGTMICGMTAGLRIFEYLQIEPKVVLLRGYEIPPERLYGEIRFENIYFSRPTRPDHVLSSKKPVLFATTILENIRYGRPAADESEIYEVSKQSQSHDFVSSLPDEYDTNVGERGTQLSDGQRQRIAIARALLKNPKILILDEAISALDATSEADVQKILDNAVLNRTTLVIAHCLSTIRNADLIVILDQGRIVEIETNLAYAGLNSDHLFY</sequence>
<dbReference type="Gene3D" id="1.20.1560.10">
    <property type="entry name" value="ABC transporter type 1, transmembrane domain"/>
    <property type="match status" value="1"/>
</dbReference>